<dbReference type="Proteomes" id="UP001642409">
    <property type="component" value="Unassembled WGS sequence"/>
</dbReference>
<feature type="region of interest" description="Disordered" evidence="1">
    <location>
        <begin position="1"/>
        <end position="20"/>
    </location>
</feature>
<reference evidence="3 4" key="2">
    <citation type="submission" date="2024-07" db="EMBL/GenBank/DDBJ databases">
        <authorList>
            <person name="Akdeniz Z."/>
        </authorList>
    </citation>
    <scope>NUCLEOTIDE SEQUENCE [LARGE SCALE GENOMIC DNA]</scope>
</reference>
<evidence type="ECO:0000313" key="3">
    <source>
        <dbReference type="EMBL" id="CAL6055154.1"/>
    </source>
</evidence>
<organism evidence="2">
    <name type="scientific">Hexamita inflata</name>
    <dbReference type="NCBI Taxonomy" id="28002"/>
    <lineage>
        <taxon>Eukaryota</taxon>
        <taxon>Metamonada</taxon>
        <taxon>Diplomonadida</taxon>
        <taxon>Hexamitidae</taxon>
        <taxon>Hexamitinae</taxon>
        <taxon>Hexamita</taxon>
    </lineage>
</organism>
<sequence length="190" mass="22849">MQRQLIKKDPVGQNSKQDMKNCSKQKYIPTTIFYNASHLKVDLFDISEHSSQPQQVFPVNNPAKKASPESSEQSSSPFIYWDQSNYIESFELVQNEHWKQTQIRVHNYYNCSEYRVRRYFLNRRRFILDVVKQNNILRFQNNSYIIVNFSTNNHQQLTDCGVLAKKRRNIRSKISLNLYIRYWKKHNSFD</sequence>
<dbReference type="AlphaFoldDB" id="A0AA86N823"/>
<evidence type="ECO:0000256" key="1">
    <source>
        <dbReference type="SAM" id="MobiDB-lite"/>
    </source>
</evidence>
<keyword evidence="4" id="KW-1185">Reference proteome</keyword>
<dbReference type="EMBL" id="CAXDID020000205">
    <property type="protein sequence ID" value="CAL6055154.1"/>
    <property type="molecule type" value="Genomic_DNA"/>
</dbReference>
<evidence type="ECO:0000313" key="2">
    <source>
        <dbReference type="EMBL" id="CAI9914719.1"/>
    </source>
</evidence>
<dbReference type="EMBL" id="CATOUU010000056">
    <property type="protein sequence ID" value="CAI9914719.1"/>
    <property type="molecule type" value="Genomic_DNA"/>
</dbReference>
<reference evidence="2" key="1">
    <citation type="submission" date="2023-06" db="EMBL/GenBank/DDBJ databases">
        <authorList>
            <person name="Kurt Z."/>
        </authorList>
    </citation>
    <scope>NUCLEOTIDE SEQUENCE</scope>
</reference>
<protein>
    <submittedName>
        <fullName evidence="3">Hypothetical_protein</fullName>
    </submittedName>
</protein>
<proteinExistence type="predicted"/>
<comment type="caution">
    <text evidence="2">The sequence shown here is derived from an EMBL/GenBank/DDBJ whole genome shotgun (WGS) entry which is preliminary data.</text>
</comment>
<gene>
    <name evidence="2" type="ORF">HINF_LOCUS2364</name>
    <name evidence="3" type="ORF">HINF_LOCUS46407</name>
</gene>
<feature type="compositionally biased region" description="Basic and acidic residues" evidence="1">
    <location>
        <begin position="1"/>
        <end position="10"/>
    </location>
</feature>
<name>A0AA86N823_9EUKA</name>
<evidence type="ECO:0000313" key="4">
    <source>
        <dbReference type="Proteomes" id="UP001642409"/>
    </source>
</evidence>
<accession>A0AA86N823</accession>
<feature type="region of interest" description="Disordered" evidence="1">
    <location>
        <begin position="53"/>
        <end position="76"/>
    </location>
</feature>